<keyword evidence="4" id="KW-0472">Membrane</keyword>
<evidence type="ECO:0000256" key="1">
    <source>
        <dbReference type="ARBA" id="ARBA00004167"/>
    </source>
</evidence>
<feature type="region of interest" description="Disordered" evidence="6">
    <location>
        <begin position="58"/>
        <end position="104"/>
    </location>
</feature>
<keyword evidence="2" id="KW-0812">Transmembrane</keyword>
<dbReference type="AlphaFoldDB" id="A0A6A4RIZ9"/>
<evidence type="ECO:0000256" key="6">
    <source>
        <dbReference type="SAM" id="MobiDB-lite"/>
    </source>
</evidence>
<feature type="signal peptide" evidence="7">
    <location>
        <begin position="1"/>
        <end position="21"/>
    </location>
</feature>
<keyword evidence="5" id="KW-0813">Transport</keyword>
<comment type="function">
    <text evidence="5">Interacts with outer membrane receptor proteins that carry out high-affinity binding and energy dependent uptake into the periplasmic space of specific substrates. It could act to transduce energy from the cytoplasmic membrane to specific energy-requiring processes in the outer membrane, resulting in the release into the periplasm of ligands bound by these outer membrane proteins.</text>
</comment>
<name>A0A6A4RIZ9_9RHOB</name>
<dbReference type="NCBIfam" id="TIGR01352">
    <property type="entry name" value="tonB_Cterm"/>
    <property type="match status" value="1"/>
</dbReference>
<dbReference type="GO" id="GO:0055085">
    <property type="term" value="P:transmembrane transport"/>
    <property type="evidence" value="ECO:0007669"/>
    <property type="project" value="InterPro"/>
</dbReference>
<feature type="compositionally biased region" description="Polar residues" evidence="6">
    <location>
        <begin position="213"/>
        <end position="253"/>
    </location>
</feature>
<dbReference type="InterPro" id="IPR006260">
    <property type="entry name" value="TonB/TolA_C"/>
</dbReference>
<comment type="subcellular location">
    <subcellularLocation>
        <location evidence="5">Cell inner membrane</location>
        <topology evidence="5">Single-pass membrane protein</topology>
        <orientation evidence="5">Periplasmic side</orientation>
    </subcellularLocation>
    <subcellularLocation>
        <location evidence="1">Membrane</location>
        <topology evidence="1">Single-pass membrane protein</topology>
    </subcellularLocation>
</comment>
<evidence type="ECO:0000313" key="10">
    <source>
        <dbReference type="Proteomes" id="UP000441586"/>
    </source>
</evidence>
<dbReference type="GO" id="GO:0015891">
    <property type="term" value="P:siderophore transport"/>
    <property type="evidence" value="ECO:0007669"/>
    <property type="project" value="InterPro"/>
</dbReference>
<dbReference type="GO" id="GO:0015031">
    <property type="term" value="P:protein transport"/>
    <property type="evidence" value="ECO:0007669"/>
    <property type="project" value="UniProtKB-UniRule"/>
</dbReference>
<dbReference type="RefSeq" id="WP_158977591.1">
    <property type="nucleotide sequence ID" value="NZ_WSFO01000002.1"/>
</dbReference>
<feature type="compositionally biased region" description="Polar residues" evidence="6">
    <location>
        <begin position="87"/>
        <end position="104"/>
    </location>
</feature>
<feature type="domain" description="TonB C-terminal" evidence="8">
    <location>
        <begin position="245"/>
        <end position="331"/>
    </location>
</feature>
<dbReference type="InterPro" id="IPR037682">
    <property type="entry name" value="TonB_C"/>
</dbReference>
<keyword evidence="5" id="KW-0735">Signal-anchor</keyword>
<gene>
    <name evidence="9" type="ORF">GP644_05000</name>
</gene>
<evidence type="ECO:0000313" key="9">
    <source>
        <dbReference type="EMBL" id="KAE9631672.1"/>
    </source>
</evidence>
<comment type="caution">
    <text evidence="9">The sequence shown here is derived from an EMBL/GenBank/DDBJ whole genome shotgun (WGS) entry which is preliminary data.</text>
</comment>
<dbReference type="InterPro" id="IPR003538">
    <property type="entry name" value="TonB"/>
</dbReference>
<feature type="chain" id="PRO_5025442398" description="Protein TonB" evidence="7">
    <location>
        <begin position="22"/>
        <end position="331"/>
    </location>
</feature>
<keyword evidence="5" id="KW-0997">Cell inner membrane</keyword>
<evidence type="ECO:0000256" key="4">
    <source>
        <dbReference type="ARBA" id="ARBA00023136"/>
    </source>
</evidence>
<comment type="similarity">
    <text evidence="5">Belongs to the TonB family.</text>
</comment>
<feature type="region of interest" description="Disordered" evidence="6">
    <location>
        <begin position="307"/>
        <end position="331"/>
    </location>
</feature>
<accession>A0A6A4RIZ9</accession>
<reference evidence="9 10" key="1">
    <citation type="submission" date="2019-12" db="EMBL/GenBank/DDBJ databases">
        <authorList>
            <person name="Zhang Y.-J."/>
        </authorList>
    </citation>
    <scope>NUCLEOTIDE SEQUENCE [LARGE SCALE GENOMIC DNA]</scope>
    <source>
        <strain evidence="9 10">H18S-6</strain>
    </source>
</reference>
<feature type="region of interest" description="Disordered" evidence="6">
    <location>
        <begin position="139"/>
        <end position="262"/>
    </location>
</feature>
<dbReference type="EMBL" id="WSFO01000002">
    <property type="protein sequence ID" value="KAE9631672.1"/>
    <property type="molecule type" value="Genomic_DNA"/>
</dbReference>
<evidence type="ECO:0000256" key="3">
    <source>
        <dbReference type="ARBA" id="ARBA00022989"/>
    </source>
</evidence>
<dbReference type="PRINTS" id="PR01374">
    <property type="entry name" value="TONBPROTEIN"/>
</dbReference>
<dbReference type="Gene3D" id="3.30.1150.10">
    <property type="match status" value="1"/>
</dbReference>
<sequence>MTPRSRSVALFALILAAAAHAAPAFLQDNTDVQIEGGNTALASQGNSFTNMAAGVQEPEKPQDITDAQDTVEHSQTPPKTLPIKPSVENQAEQTVEPSRELPTQQVVKPVEHPPIVEPVRPSAVTPQVQNPITVDTAPALQAVPQDESVRPTDPNVLRPTQQSEQDAAKPSERASLTPKPEVQSPVAEAKPQLTPEPQPKPEPKPRPKPRGNGANTAVQGTADGQSNSPGGQARSNPSTSKVQGNAAVSNYSGTVRRKIHRAKRQRVNIKGVALVSFNIAPNGSISGARVARSSGSAKLDRIALSQVRRASPFPPPPPGARTSYSVEIKGK</sequence>
<proteinExistence type="inferred from homology"/>
<keyword evidence="5" id="KW-0653">Protein transport</keyword>
<dbReference type="Pfam" id="PF13103">
    <property type="entry name" value="TonB_2"/>
    <property type="match status" value="1"/>
</dbReference>
<evidence type="ECO:0000259" key="8">
    <source>
        <dbReference type="PROSITE" id="PS52015"/>
    </source>
</evidence>
<evidence type="ECO:0000256" key="7">
    <source>
        <dbReference type="SAM" id="SignalP"/>
    </source>
</evidence>
<dbReference type="GO" id="GO:0031992">
    <property type="term" value="F:energy transducer activity"/>
    <property type="evidence" value="ECO:0007669"/>
    <property type="project" value="InterPro"/>
</dbReference>
<evidence type="ECO:0000256" key="2">
    <source>
        <dbReference type="ARBA" id="ARBA00022692"/>
    </source>
</evidence>
<dbReference type="PROSITE" id="PS52015">
    <property type="entry name" value="TONB_CTD"/>
    <property type="match status" value="1"/>
</dbReference>
<dbReference type="Proteomes" id="UP000441586">
    <property type="component" value="Unassembled WGS sequence"/>
</dbReference>
<dbReference type="GO" id="GO:0005886">
    <property type="term" value="C:plasma membrane"/>
    <property type="evidence" value="ECO:0007669"/>
    <property type="project" value="UniProtKB-SubCell"/>
</dbReference>
<dbReference type="GO" id="GO:0030288">
    <property type="term" value="C:outer membrane-bounded periplasmic space"/>
    <property type="evidence" value="ECO:0007669"/>
    <property type="project" value="InterPro"/>
</dbReference>
<keyword evidence="7" id="KW-0732">Signal</keyword>
<evidence type="ECO:0000256" key="5">
    <source>
        <dbReference type="RuleBase" id="RU362123"/>
    </source>
</evidence>
<keyword evidence="3" id="KW-1133">Transmembrane helix</keyword>
<dbReference type="SUPFAM" id="SSF74653">
    <property type="entry name" value="TolA/TonB C-terminal domain"/>
    <property type="match status" value="1"/>
</dbReference>
<organism evidence="9 10">
    <name type="scientific">Parasedimentitalea maritima</name>
    <dbReference type="NCBI Taxonomy" id="2578117"/>
    <lineage>
        <taxon>Bacteria</taxon>
        <taxon>Pseudomonadati</taxon>
        <taxon>Pseudomonadota</taxon>
        <taxon>Alphaproteobacteria</taxon>
        <taxon>Rhodobacterales</taxon>
        <taxon>Paracoccaceae</taxon>
        <taxon>Parasedimentitalea</taxon>
    </lineage>
</organism>
<protein>
    <recommendedName>
        <fullName evidence="5">Protein TonB</fullName>
    </recommendedName>
</protein>
<keyword evidence="5" id="KW-1003">Cell membrane</keyword>
<feature type="compositionally biased region" description="Polar residues" evidence="6">
    <location>
        <begin position="65"/>
        <end position="78"/>
    </location>
</feature>